<evidence type="ECO:0000256" key="1">
    <source>
        <dbReference type="ARBA" id="ARBA00023015"/>
    </source>
</evidence>
<proteinExistence type="predicted"/>
<feature type="transmembrane region" description="Helical" evidence="4">
    <location>
        <begin position="74"/>
        <end position="92"/>
    </location>
</feature>
<evidence type="ECO:0000256" key="4">
    <source>
        <dbReference type="SAM" id="Phobius"/>
    </source>
</evidence>
<dbReference type="PROSITE" id="PS01124">
    <property type="entry name" value="HTH_ARAC_FAMILY_2"/>
    <property type="match status" value="1"/>
</dbReference>
<keyword evidence="3" id="KW-0804">Transcription</keyword>
<evidence type="ECO:0000256" key="2">
    <source>
        <dbReference type="ARBA" id="ARBA00023125"/>
    </source>
</evidence>
<dbReference type="InterPro" id="IPR020449">
    <property type="entry name" value="Tscrpt_reg_AraC-type_HTH"/>
</dbReference>
<dbReference type="Pfam" id="PF12833">
    <property type="entry name" value="HTH_18"/>
    <property type="match status" value="1"/>
</dbReference>
<keyword evidence="4" id="KW-1133">Transmembrane helix</keyword>
<evidence type="ECO:0000313" key="7">
    <source>
        <dbReference type="Proteomes" id="UP001065322"/>
    </source>
</evidence>
<feature type="transmembrane region" description="Helical" evidence="4">
    <location>
        <begin position="138"/>
        <end position="157"/>
    </location>
</feature>
<dbReference type="SUPFAM" id="SSF46689">
    <property type="entry name" value="Homeodomain-like"/>
    <property type="match status" value="1"/>
</dbReference>
<keyword evidence="2" id="KW-0238">DNA-binding</keyword>
<name>A0ABY6A928_9GAMM</name>
<feature type="transmembrane region" description="Helical" evidence="4">
    <location>
        <begin position="44"/>
        <end position="67"/>
    </location>
</feature>
<keyword evidence="7" id="KW-1185">Reference proteome</keyword>
<organism evidence="6 7">
    <name type="scientific">Thalassolituus hydrocarboniclasticus</name>
    <dbReference type="NCBI Taxonomy" id="2742796"/>
    <lineage>
        <taxon>Bacteria</taxon>
        <taxon>Pseudomonadati</taxon>
        <taxon>Pseudomonadota</taxon>
        <taxon>Gammaproteobacteria</taxon>
        <taxon>Oceanospirillales</taxon>
        <taxon>Oceanospirillaceae</taxon>
        <taxon>Thalassolituus</taxon>
    </lineage>
</organism>
<feature type="transmembrane region" description="Helical" evidence="4">
    <location>
        <begin position="108"/>
        <end position="126"/>
    </location>
</feature>
<keyword evidence="4" id="KW-0812">Transmembrane</keyword>
<feature type="transmembrane region" description="Helical" evidence="4">
    <location>
        <begin position="21"/>
        <end position="38"/>
    </location>
</feature>
<gene>
    <name evidence="6" type="ORF">HUF19_07670</name>
</gene>
<dbReference type="EMBL" id="CP054475">
    <property type="protein sequence ID" value="UXD87313.1"/>
    <property type="molecule type" value="Genomic_DNA"/>
</dbReference>
<dbReference type="Proteomes" id="UP001065322">
    <property type="component" value="Chromosome"/>
</dbReference>
<accession>A0ABY6A928</accession>
<sequence length="330" mass="37572">MSLILAAIIARDFFHTLTARLFILLLVAANMHLFHPWLPQAWHGYSYVVQSATPALFWMCCRLTFVAPDEPRRLLWGLAFYSFLGPLLYLLAGTPDSLHLLLKGIPQWLEYLLILAGLWEVISNWNNDLVEARRRLRGGVMLATGLAVGWGIFSFNMNIGDSTSRYLALDVSILILAWLLMQGRSELWRLLPQPAPADNNTDEAPAGTTLALSQQSCEELQMLQELMNQGFYRRENLTLAILAQELGIPEYRLRATINKALNYNNFNEYINELRIGEAADRLLNEAETPITNIALDVGYRTMSSFNRAFRKIHNSTPSDYREHRGQPPHN</sequence>
<dbReference type="InterPro" id="IPR018062">
    <property type="entry name" value="HTH_AraC-typ_CS"/>
</dbReference>
<evidence type="ECO:0000256" key="3">
    <source>
        <dbReference type="ARBA" id="ARBA00023163"/>
    </source>
</evidence>
<keyword evidence="1" id="KW-0805">Transcription regulation</keyword>
<dbReference type="PRINTS" id="PR00032">
    <property type="entry name" value="HTHARAC"/>
</dbReference>
<reference evidence="7" key="1">
    <citation type="submission" date="2020-06" db="EMBL/GenBank/DDBJ databases">
        <title>Thalassolituus marinus alknpb1M-1, a hydrocarbon-degrading bacterium isolated from the deep-sea overlying water using an in-situ strategy from the South China Sea basin.</title>
        <authorList>
            <person name="Dong C."/>
            <person name="Chen Y."/>
            <person name="Shao Z."/>
        </authorList>
    </citation>
    <scope>NUCLEOTIDE SEQUENCE [LARGE SCALE GENOMIC DNA]</scope>
    <source>
        <strain evidence="7">alknpb1M-1</strain>
    </source>
</reference>
<dbReference type="InterPro" id="IPR018060">
    <property type="entry name" value="HTH_AraC"/>
</dbReference>
<protein>
    <submittedName>
        <fullName evidence="6">AraC family transcriptional regulator</fullName>
    </submittedName>
</protein>
<dbReference type="InterPro" id="IPR009057">
    <property type="entry name" value="Homeodomain-like_sf"/>
</dbReference>
<dbReference type="PANTHER" id="PTHR43280:SF29">
    <property type="entry name" value="ARAC-FAMILY TRANSCRIPTIONAL REGULATOR"/>
    <property type="match status" value="1"/>
</dbReference>
<dbReference type="PANTHER" id="PTHR43280">
    <property type="entry name" value="ARAC-FAMILY TRANSCRIPTIONAL REGULATOR"/>
    <property type="match status" value="1"/>
</dbReference>
<keyword evidence="4" id="KW-0472">Membrane</keyword>
<evidence type="ECO:0000313" key="6">
    <source>
        <dbReference type="EMBL" id="UXD87313.1"/>
    </source>
</evidence>
<evidence type="ECO:0000259" key="5">
    <source>
        <dbReference type="PROSITE" id="PS01124"/>
    </source>
</evidence>
<dbReference type="PROSITE" id="PS00041">
    <property type="entry name" value="HTH_ARAC_FAMILY_1"/>
    <property type="match status" value="1"/>
</dbReference>
<feature type="domain" description="HTH araC/xylS-type" evidence="5">
    <location>
        <begin position="221"/>
        <end position="323"/>
    </location>
</feature>
<dbReference type="Gene3D" id="1.10.10.60">
    <property type="entry name" value="Homeodomain-like"/>
    <property type="match status" value="1"/>
</dbReference>
<dbReference type="SMART" id="SM00342">
    <property type="entry name" value="HTH_ARAC"/>
    <property type="match status" value="1"/>
</dbReference>